<dbReference type="AlphaFoldDB" id="A0A931DD17"/>
<organism evidence="1 2">
    <name type="scientific">Actinomadura viridis</name>
    <dbReference type="NCBI Taxonomy" id="58110"/>
    <lineage>
        <taxon>Bacteria</taxon>
        <taxon>Bacillati</taxon>
        <taxon>Actinomycetota</taxon>
        <taxon>Actinomycetes</taxon>
        <taxon>Streptosporangiales</taxon>
        <taxon>Thermomonosporaceae</taxon>
        <taxon>Actinomadura</taxon>
    </lineage>
</organism>
<dbReference type="RefSeq" id="WP_197010667.1">
    <property type="nucleotide sequence ID" value="NZ_BAABES010000008.1"/>
</dbReference>
<name>A0A931DD17_9ACTN</name>
<dbReference type="EMBL" id="JADOUA010000001">
    <property type="protein sequence ID" value="MBG6087865.1"/>
    <property type="molecule type" value="Genomic_DNA"/>
</dbReference>
<sequence>MLIVEDLDRAKNLHYAIRVIAILKACREVGISPVPLASLHAIAYFSDALAPTWKVRVLESQVLKQEDFPLNPRLQRNIDGLVGAAIIKPSKVSHHRAPKGWRLDAQYELNSVFSKAIIEAMEVDAEFHREMVLTREVTLALAGMRAYGLAGAVLADAAYSDPLLDFGNIVDLQPEEEGISRTKMMADRFVSLMASQRALTPAETTHLYVRHLFSVMRKASSESN</sequence>
<proteinExistence type="predicted"/>
<dbReference type="Proteomes" id="UP000614047">
    <property type="component" value="Unassembled WGS sequence"/>
</dbReference>
<protein>
    <submittedName>
        <fullName evidence="1">Uncharacterized protein</fullName>
    </submittedName>
</protein>
<evidence type="ECO:0000313" key="1">
    <source>
        <dbReference type="EMBL" id="MBG6087865.1"/>
    </source>
</evidence>
<comment type="caution">
    <text evidence="1">The sequence shown here is derived from an EMBL/GenBank/DDBJ whole genome shotgun (WGS) entry which is preliminary data.</text>
</comment>
<accession>A0A931DD17</accession>
<keyword evidence="2" id="KW-1185">Reference proteome</keyword>
<gene>
    <name evidence="1" type="ORF">IW256_001978</name>
</gene>
<reference evidence="1" key="1">
    <citation type="submission" date="2020-11" db="EMBL/GenBank/DDBJ databases">
        <title>Sequencing the genomes of 1000 actinobacteria strains.</title>
        <authorList>
            <person name="Klenk H.-P."/>
        </authorList>
    </citation>
    <scope>NUCLEOTIDE SEQUENCE</scope>
    <source>
        <strain evidence="1">DSM 43175</strain>
    </source>
</reference>
<evidence type="ECO:0000313" key="2">
    <source>
        <dbReference type="Proteomes" id="UP000614047"/>
    </source>
</evidence>